<keyword evidence="1" id="KW-0808">Transferase</keyword>
<evidence type="ECO:0000313" key="4">
    <source>
        <dbReference type="EMBL" id="OGY91347.1"/>
    </source>
</evidence>
<dbReference type="SUPFAM" id="SSF53756">
    <property type="entry name" value="UDP-Glycosyltransferase/glycogen phosphorylase"/>
    <property type="match status" value="1"/>
</dbReference>
<dbReference type="Pfam" id="PF13439">
    <property type="entry name" value="Glyco_transf_4"/>
    <property type="match status" value="1"/>
</dbReference>
<dbReference type="GO" id="GO:0009103">
    <property type="term" value="P:lipopolysaccharide biosynthetic process"/>
    <property type="evidence" value="ECO:0007669"/>
    <property type="project" value="TreeGrafter"/>
</dbReference>
<evidence type="ECO:0000259" key="2">
    <source>
        <dbReference type="Pfam" id="PF00534"/>
    </source>
</evidence>
<dbReference type="Pfam" id="PF00534">
    <property type="entry name" value="Glycos_transf_1"/>
    <property type="match status" value="1"/>
</dbReference>
<protein>
    <submittedName>
        <fullName evidence="4">Uncharacterized protein</fullName>
    </submittedName>
</protein>
<reference evidence="4 5" key="1">
    <citation type="journal article" date="2016" name="Nat. Commun.">
        <title>Thousands of microbial genomes shed light on interconnected biogeochemical processes in an aquifer system.</title>
        <authorList>
            <person name="Anantharaman K."/>
            <person name="Brown C.T."/>
            <person name="Hug L.A."/>
            <person name="Sharon I."/>
            <person name="Castelle C.J."/>
            <person name="Probst A.J."/>
            <person name="Thomas B.C."/>
            <person name="Singh A."/>
            <person name="Wilkins M.J."/>
            <person name="Karaoz U."/>
            <person name="Brodie E.L."/>
            <person name="Williams K.H."/>
            <person name="Hubbard S.S."/>
            <person name="Banfield J.F."/>
        </authorList>
    </citation>
    <scope>NUCLEOTIDE SEQUENCE [LARGE SCALE GENOMIC DNA]</scope>
</reference>
<dbReference type="STRING" id="1798553.A3H70_02655"/>
<dbReference type="PANTHER" id="PTHR46401:SF2">
    <property type="entry name" value="GLYCOSYLTRANSFERASE WBBK-RELATED"/>
    <property type="match status" value="1"/>
</dbReference>
<organism evidence="4 5">
    <name type="scientific">Candidatus Komeilibacteria bacterium RIFCSPLOWO2_02_FULL_48_11</name>
    <dbReference type="NCBI Taxonomy" id="1798553"/>
    <lineage>
        <taxon>Bacteria</taxon>
        <taxon>Candidatus Komeiliibacteriota</taxon>
    </lineage>
</organism>
<comment type="caution">
    <text evidence="4">The sequence shown here is derived from an EMBL/GenBank/DDBJ whole genome shotgun (WGS) entry which is preliminary data.</text>
</comment>
<feature type="domain" description="Glycosyl transferase family 1" evidence="2">
    <location>
        <begin position="165"/>
        <end position="324"/>
    </location>
</feature>
<dbReference type="Proteomes" id="UP000178109">
    <property type="component" value="Unassembled WGS sequence"/>
</dbReference>
<sequence length="325" mass="37188">MSYNKKPFLLTLEYPPQLGGVARYLEGEVKNFEGEVVVSVVSANWKRLFGRARQEFKKSQCDYLWISHVLPMGYIALVWKWIYKTRYRVYLHGLDLVLPLKSSWKKFWVKMILTNADEIVVNSNATKKLLDYYKIDSGRDAKPCVSVVYPRLEKIDINKYKPIAEKLRQQYQINNKPILLTISRLVKRKGIDLVIKSLPDVWCDIPDLVYVVAGEGEDRDRLVETLHCNVSNEKQDQIIFTGPIPDEEKYGWLSACNCFILTPVDDPNDFEGYGIVYKEAQMFGKPVIGSRVGGVPEAIGENGTLVEAGNFNQIKEAIKSIIKSK</sequence>
<dbReference type="Gene3D" id="3.40.50.2000">
    <property type="entry name" value="Glycogen Phosphorylase B"/>
    <property type="match status" value="2"/>
</dbReference>
<name>A0A1G2BSZ8_9BACT</name>
<dbReference type="EMBL" id="MHKO01000048">
    <property type="protein sequence ID" value="OGY91347.1"/>
    <property type="molecule type" value="Genomic_DNA"/>
</dbReference>
<dbReference type="AlphaFoldDB" id="A0A1G2BSZ8"/>
<dbReference type="PANTHER" id="PTHR46401">
    <property type="entry name" value="GLYCOSYLTRANSFERASE WBBK-RELATED"/>
    <property type="match status" value="1"/>
</dbReference>
<accession>A0A1G2BSZ8</accession>
<dbReference type="InterPro" id="IPR028098">
    <property type="entry name" value="Glyco_trans_4-like_N"/>
</dbReference>
<dbReference type="CDD" id="cd03801">
    <property type="entry name" value="GT4_PimA-like"/>
    <property type="match status" value="1"/>
</dbReference>
<proteinExistence type="predicted"/>
<gene>
    <name evidence="4" type="ORF">A3H70_02655</name>
</gene>
<evidence type="ECO:0000259" key="3">
    <source>
        <dbReference type="Pfam" id="PF13439"/>
    </source>
</evidence>
<evidence type="ECO:0000256" key="1">
    <source>
        <dbReference type="ARBA" id="ARBA00022679"/>
    </source>
</evidence>
<evidence type="ECO:0000313" key="5">
    <source>
        <dbReference type="Proteomes" id="UP000178109"/>
    </source>
</evidence>
<dbReference type="GO" id="GO:0016757">
    <property type="term" value="F:glycosyltransferase activity"/>
    <property type="evidence" value="ECO:0007669"/>
    <property type="project" value="InterPro"/>
</dbReference>
<feature type="domain" description="Glycosyltransferase subfamily 4-like N-terminal" evidence="3">
    <location>
        <begin position="48"/>
        <end position="137"/>
    </location>
</feature>
<dbReference type="InterPro" id="IPR001296">
    <property type="entry name" value="Glyco_trans_1"/>
</dbReference>